<feature type="transmembrane region" description="Helical" evidence="5">
    <location>
        <begin position="32"/>
        <end position="52"/>
    </location>
</feature>
<keyword evidence="4 5" id="KW-0472">Membrane</keyword>
<dbReference type="AlphaFoldDB" id="A0A6B2LGA4"/>
<protein>
    <recommendedName>
        <fullName evidence="6">Fatty acid hydroxylase domain-containing protein</fullName>
    </recommendedName>
</protein>
<name>A0A6B2LGA4_9EUKA</name>
<comment type="subcellular location">
    <subcellularLocation>
        <location evidence="1">Membrane</location>
    </subcellularLocation>
</comment>
<evidence type="ECO:0000256" key="4">
    <source>
        <dbReference type="ARBA" id="ARBA00023136"/>
    </source>
</evidence>
<keyword evidence="2 5" id="KW-0812">Transmembrane</keyword>
<feature type="transmembrane region" description="Helical" evidence="5">
    <location>
        <begin position="103"/>
        <end position="125"/>
    </location>
</feature>
<keyword evidence="3 5" id="KW-1133">Transmembrane helix</keyword>
<evidence type="ECO:0000313" key="7">
    <source>
        <dbReference type="EMBL" id="NDV36004.1"/>
    </source>
</evidence>
<dbReference type="GO" id="GO:0016491">
    <property type="term" value="F:oxidoreductase activity"/>
    <property type="evidence" value="ECO:0007669"/>
    <property type="project" value="InterPro"/>
</dbReference>
<dbReference type="GO" id="GO:0016020">
    <property type="term" value="C:membrane"/>
    <property type="evidence" value="ECO:0007669"/>
    <property type="project" value="UniProtKB-SubCell"/>
</dbReference>
<evidence type="ECO:0000256" key="2">
    <source>
        <dbReference type="ARBA" id="ARBA00022692"/>
    </source>
</evidence>
<feature type="domain" description="Fatty acid hydroxylase" evidence="6">
    <location>
        <begin position="40"/>
        <end position="166"/>
    </location>
</feature>
<dbReference type="InterPro" id="IPR006694">
    <property type="entry name" value="Fatty_acid_hydroxylase"/>
</dbReference>
<organism evidence="7">
    <name type="scientific">Arcella intermedia</name>
    <dbReference type="NCBI Taxonomy" id="1963864"/>
    <lineage>
        <taxon>Eukaryota</taxon>
        <taxon>Amoebozoa</taxon>
        <taxon>Tubulinea</taxon>
        <taxon>Elardia</taxon>
        <taxon>Arcellinida</taxon>
        <taxon>Sphaerothecina</taxon>
        <taxon>Arcellidae</taxon>
        <taxon>Arcella</taxon>
    </lineage>
</organism>
<dbReference type="EMBL" id="GIBP01007035">
    <property type="protein sequence ID" value="NDV36004.1"/>
    <property type="molecule type" value="Transcribed_RNA"/>
</dbReference>
<dbReference type="InterPro" id="IPR050307">
    <property type="entry name" value="Sterol_Desaturase_Related"/>
</dbReference>
<dbReference type="Pfam" id="PF04116">
    <property type="entry name" value="FA_hydroxylase"/>
    <property type="match status" value="1"/>
</dbReference>
<evidence type="ECO:0000259" key="6">
    <source>
        <dbReference type="Pfam" id="PF04116"/>
    </source>
</evidence>
<reference evidence="7" key="1">
    <citation type="journal article" date="2020" name="J. Eukaryot. Microbiol.">
        <title>De novo Sequencing, Assembly and Annotation of the Transcriptome for the Free-Living Testate Amoeba Arcella intermedia.</title>
        <authorList>
            <person name="Ribeiro G.M."/>
            <person name="Porfirio-Sousa A.L."/>
            <person name="Maurer-Alcala X.X."/>
            <person name="Katz L.A."/>
            <person name="Lahr D.J.G."/>
        </authorList>
    </citation>
    <scope>NUCLEOTIDE SEQUENCE</scope>
</reference>
<accession>A0A6B2LGA4</accession>
<evidence type="ECO:0000256" key="5">
    <source>
        <dbReference type="SAM" id="Phobius"/>
    </source>
</evidence>
<sequence>MLITVGLTMIWMFYIEPKTYFYAYFDTRPYNIWWFLGSVLAYMFWFDTWFFWSHRWLHDFDILWNKVHYIHHQFKEPSCFAQFSVHPVEAALQGPVGHYMATLFFPFHPVALAVFGFLSSAWAIAAHDGRAGDFNSHYYHHSKGRGRHIYFNLGFLTPFWDWYCGTRWHEDHPQWVQWKERRGKVVFDTRDGTKEGQPNDAYGAYNFSLTAVGSQEGEKKSN</sequence>
<evidence type="ECO:0000256" key="1">
    <source>
        <dbReference type="ARBA" id="ARBA00004370"/>
    </source>
</evidence>
<dbReference type="GO" id="GO:0005506">
    <property type="term" value="F:iron ion binding"/>
    <property type="evidence" value="ECO:0007669"/>
    <property type="project" value="InterPro"/>
</dbReference>
<dbReference type="GO" id="GO:0008610">
    <property type="term" value="P:lipid biosynthetic process"/>
    <property type="evidence" value="ECO:0007669"/>
    <property type="project" value="InterPro"/>
</dbReference>
<proteinExistence type="predicted"/>
<dbReference type="PANTHER" id="PTHR11863">
    <property type="entry name" value="STEROL DESATURASE"/>
    <property type="match status" value="1"/>
</dbReference>
<evidence type="ECO:0000256" key="3">
    <source>
        <dbReference type="ARBA" id="ARBA00022989"/>
    </source>
</evidence>